<accession>A0A1J9QIG6</accession>
<dbReference type="STRING" id="1447872.A0A1J9QIG6"/>
<comment type="caution">
    <text evidence="1">The sequence shown here is derived from an EMBL/GenBank/DDBJ whole genome shotgun (WGS) entry which is preliminary data.</text>
</comment>
<dbReference type="InterPro" id="IPR051678">
    <property type="entry name" value="AGP_Transferase"/>
</dbReference>
<dbReference type="SUPFAM" id="SSF56112">
    <property type="entry name" value="Protein kinase-like (PK-like)"/>
    <property type="match status" value="1"/>
</dbReference>
<keyword evidence="2" id="KW-1185">Reference proteome</keyword>
<name>A0A1J9QIG6_9EURO</name>
<dbReference type="PANTHER" id="PTHR21310">
    <property type="entry name" value="AMINOGLYCOSIDE PHOSPHOTRANSFERASE-RELATED-RELATED"/>
    <property type="match status" value="1"/>
</dbReference>
<protein>
    <recommendedName>
        <fullName evidence="3">Aminoglycoside phosphotransferase domain-containing protein</fullName>
    </recommendedName>
</protein>
<proteinExistence type="predicted"/>
<organism evidence="1 2">
    <name type="scientific">Emergomyces pasteurianus Ep9510</name>
    <dbReference type="NCBI Taxonomy" id="1447872"/>
    <lineage>
        <taxon>Eukaryota</taxon>
        <taxon>Fungi</taxon>
        <taxon>Dikarya</taxon>
        <taxon>Ascomycota</taxon>
        <taxon>Pezizomycotina</taxon>
        <taxon>Eurotiomycetes</taxon>
        <taxon>Eurotiomycetidae</taxon>
        <taxon>Onygenales</taxon>
        <taxon>Ajellomycetaceae</taxon>
        <taxon>Emergomyces</taxon>
    </lineage>
</organism>
<dbReference type="OrthoDB" id="3645574at2759"/>
<dbReference type="AlphaFoldDB" id="A0A1J9QIG6"/>
<evidence type="ECO:0008006" key="3">
    <source>
        <dbReference type="Google" id="ProtNLM"/>
    </source>
</evidence>
<dbReference type="PANTHER" id="PTHR21310:SF37">
    <property type="entry name" value="AMINOGLYCOSIDE PHOSPHOTRANSFERASE DOMAIN-CONTAINING PROTEIN"/>
    <property type="match status" value="1"/>
</dbReference>
<dbReference type="EMBL" id="LGRN01000142">
    <property type="protein sequence ID" value="OJD15684.1"/>
    <property type="molecule type" value="Genomic_DNA"/>
</dbReference>
<reference evidence="1 2" key="1">
    <citation type="submission" date="2015-07" db="EMBL/GenBank/DDBJ databases">
        <title>Emmonsia species relationships and genome sequence.</title>
        <authorList>
            <consortium name="The Broad Institute Genomics Platform"/>
            <person name="Cuomo C.A."/>
            <person name="Munoz J.F."/>
            <person name="Imamovic A."/>
            <person name="Priest M.E."/>
            <person name="Young S."/>
            <person name="Clay O.K."/>
            <person name="McEwen J.G."/>
        </authorList>
    </citation>
    <scope>NUCLEOTIDE SEQUENCE [LARGE SCALE GENOMIC DNA]</scope>
    <source>
        <strain evidence="1 2">UAMH 9510</strain>
    </source>
</reference>
<dbReference type="VEuPathDB" id="FungiDB:AJ78_04060"/>
<sequence length="541" mass="62749">MTKKTQLLLRGEITYSLAKDEEVNILHRLSYVYDRNKFFASLGHKRDWMKAIVAHHLGLHSPDCCSISDYDDWVHGSFNVCVPVTVSSDWKGKMQPSQRLMLRFPLKYRVGDSFQPGNGDEKLRCEAGTYAWFQQNAADVPIPQLYGFGLSTGETFTALNSMPFWDRSLFKFRRLVLSWLGWPLPSQYLRHQPGNRIAKSRVTDAGYLLIEYIEEVRGRMLSETWSDKRHDNQLRANLFHSLAQILLSMTRVKLPHIGSFIIDNDGYLRLANRPLAYIMQEFENERIPTDMPRDYTYSTVESYVLDTLRLHDNRILHQPNAINDATDYNSQTAVLTAMRAAYPSFLNHGLRRGPFFMTLTDFNQSNILVDENWNVTCLVDLEWVCSKPVEMFNLPIWLTCKAVDEIAEESEEYGRVRQELVDAIATEEEKLLSYETSPQEQEDEVRLSTILNKVWETGSFWYSLGLASPAGIWAIFHRQIQPRFLKKCSTHEGFQSVMPWYWSTEFVDIAIQKILDKEKYDIQLREAFGLSSDDSNNKPQP</sequence>
<dbReference type="InterPro" id="IPR011009">
    <property type="entry name" value="Kinase-like_dom_sf"/>
</dbReference>
<evidence type="ECO:0000313" key="1">
    <source>
        <dbReference type="EMBL" id="OJD15684.1"/>
    </source>
</evidence>
<gene>
    <name evidence="1" type="ORF">AJ78_04060</name>
</gene>
<evidence type="ECO:0000313" key="2">
    <source>
        <dbReference type="Proteomes" id="UP000182235"/>
    </source>
</evidence>
<dbReference type="Proteomes" id="UP000182235">
    <property type="component" value="Unassembled WGS sequence"/>
</dbReference>